<reference evidence="2" key="1">
    <citation type="submission" date="2023-08" db="EMBL/GenBank/DDBJ databases">
        <title>A de novo genome assembly of Solanum verrucosum Schlechtendal, a Mexican diploid species geographically isolated from the other diploid A-genome species in potato relatives.</title>
        <authorList>
            <person name="Hosaka K."/>
        </authorList>
    </citation>
    <scope>NUCLEOTIDE SEQUENCE</scope>
    <source>
        <tissue evidence="2">Young leaves</tissue>
    </source>
</reference>
<gene>
    <name evidence="2" type="ORF">MTR67_034220</name>
</gene>
<dbReference type="Proteomes" id="UP001234989">
    <property type="component" value="Chromosome 8"/>
</dbReference>
<keyword evidence="3" id="KW-1185">Reference proteome</keyword>
<name>A0AAF0ZK49_SOLVR</name>
<evidence type="ECO:0000313" key="2">
    <source>
        <dbReference type="EMBL" id="WMV40835.1"/>
    </source>
</evidence>
<proteinExistence type="predicted"/>
<evidence type="ECO:0000256" key="1">
    <source>
        <dbReference type="SAM" id="MobiDB-lite"/>
    </source>
</evidence>
<feature type="region of interest" description="Disordered" evidence="1">
    <location>
        <begin position="35"/>
        <end position="77"/>
    </location>
</feature>
<sequence>MIGVPDFRFLEVAGATYDLHPWTVDQTTTRAVGSWFTTATPPQTQLRKSAKSRPTDRRPDHGPWSVSMDRGPLLFSL</sequence>
<organism evidence="2 3">
    <name type="scientific">Solanum verrucosum</name>
    <dbReference type="NCBI Taxonomy" id="315347"/>
    <lineage>
        <taxon>Eukaryota</taxon>
        <taxon>Viridiplantae</taxon>
        <taxon>Streptophyta</taxon>
        <taxon>Embryophyta</taxon>
        <taxon>Tracheophyta</taxon>
        <taxon>Spermatophyta</taxon>
        <taxon>Magnoliopsida</taxon>
        <taxon>eudicotyledons</taxon>
        <taxon>Gunneridae</taxon>
        <taxon>Pentapetalae</taxon>
        <taxon>asterids</taxon>
        <taxon>lamiids</taxon>
        <taxon>Solanales</taxon>
        <taxon>Solanaceae</taxon>
        <taxon>Solanoideae</taxon>
        <taxon>Solaneae</taxon>
        <taxon>Solanum</taxon>
    </lineage>
</organism>
<dbReference type="AlphaFoldDB" id="A0AAF0ZK49"/>
<accession>A0AAF0ZK49</accession>
<protein>
    <submittedName>
        <fullName evidence="2">Uncharacterized protein</fullName>
    </submittedName>
</protein>
<dbReference type="EMBL" id="CP133619">
    <property type="protein sequence ID" value="WMV40835.1"/>
    <property type="molecule type" value="Genomic_DNA"/>
</dbReference>
<feature type="compositionally biased region" description="Polar residues" evidence="1">
    <location>
        <begin position="35"/>
        <end position="47"/>
    </location>
</feature>
<evidence type="ECO:0000313" key="3">
    <source>
        <dbReference type="Proteomes" id="UP001234989"/>
    </source>
</evidence>